<keyword evidence="2" id="KW-0472">Membrane</keyword>
<keyword evidence="2" id="KW-0812">Transmembrane</keyword>
<sequence>MMDEWILTYRGEVAALLSALLWAIAAVLYQQVGDRIPPLQLTLLKGVIAIALILLTLVLRGTGWPEIPGRSLLLLAASGGVGISIGDTAFFYALNHLGSRRTLLLQTLSPAMTALIAALVLGELLAPRSGMGMMLILLGVASVIQERVNPSVVTPKAQFPWRGLAWALLAVAAQAGGAVLSRAALAETDVSPLLAALIRLVAGLVFLPLWMAAMPRSITVTWTPIASGRTWAMIGVAAFLGTYLAIWLQQTSLKFALAGVSQTLSAMSPIFVLPLAAWTGDRLTLRAILGAVIAVSGVALLFS</sequence>
<dbReference type="PANTHER" id="PTHR22911:SF137">
    <property type="entry name" value="SOLUTE CARRIER FAMILY 35 MEMBER G2-RELATED"/>
    <property type="match status" value="1"/>
</dbReference>
<dbReference type="EMBL" id="CP098611">
    <property type="protein sequence ID" value="USR90559.1"/>
    <property type="molecule type" value="Genomic_DNA"/>
</dbReference>
<feature type="transmembrane region" description="Helical" evidence="2">
    <location>
        <begin position="283"/>
        <end position="302"/>
    </location>
</feature>
<evidence type="ECO:0000256" key="1">
    <source>
        <dbReference type="ARBA" id="ARBA00007362"/>
    </source>
</evidence>
<gene>
    <name evidence="4" type="ORF">NEA10_17265</name>
</gene>
<accession>A0ABY5AMZ0</accession>
<name>A0ABY5AMZ0_9CYAN</name>
<proteinExistence type="inferred from homology"/>
<evidence type="ECO:0000256" key="2">
    <source>
        <dbReference type="SAM" id="Phobius"/>
    </source>
</evidence>
<feature type="transmembrane region" description="Helical" evidence="2">
    <location>
        <begin position="255"/>
        <end position="277"/>
    </location>
</feature>
<keyword evidence="2" id="KW-1133">Transmembrane helix</keyword>
<feature type="transmembrane region" description="Helical" evidence="2">
    <location>
        <begin position="164"/>
        <end position="185"/>
    </location>
</feature>
<feature type="domain" description="EamA" evidence="3">
    <location>
        <begin position="162"/>
        <end position="302"/>
    </location>
</feature>
<comment type="similarity">
    <text evidence="1">Belongs to the EamA transporter family.</text>
</comment>
<dbReference type="PANTHER" id="PTHR22911">
    <property type="entry name" value="ACYL-MALONYL CONDENSING ENZYME-RELATED"/>
    <property type="match status" value="1"/>
</dbReference>
<evidence type="ECO:0000259" key="3">
    <source>
        <dbReference type="Pfam" id="PF00892"/>
    </source>
</evidence>
<protein>
    <submittedName>
        <fullName evidence="4">DMT family transporter</fullName>
    </submittedName>
</protein>
<dbReference type="Proteomes" id="UP001056708">
    <property type="component" value="Chromosome"/>
</dbReference>
<evidence type="ECO:0000313" key="5">
    <source>
        <dbReference type="Proteomes" id="UP001056708"/>
    </source>
</evidence>
<feature type="transmembrane region" description="Helical" evidence="2">
    <location>
        <begin position="231"/>
        <end position="248"/>
    </location>
</feature>
<dbReference type="InterPro" id="IPR037185">
    <property type="entry name" value="EmrE-like"/>
</dbReference>
<feature type="transmembrane region" description="Helical" evidence="2">
    <location>
        <begin position="115"/>
        <end position="144"/>
    </location>
</feature>
<dbReference type="SUPFAM" id="SSF103481">
    <property type="entry name" value="Multidrug resistance efflux transporter EmrE"/>
    <property type="match status" value="2"/>
</dbReference>
<organism evidence="4 5">
    <name type="scientific">Phormidium yuhuli AB48</name>
    <dbReference type="NCBI Taxonomy" id="2940671"/>
    <lineage>
        <taxon>Bacteria</taxon>
        <taxon>Bacillati</taxon>
        <taxon>Cyanobacteriota</taxon>
        <taxon>Cyanophyceae</taxon>
        <taxon>Oscillatoriophycideae</taxon>
        <taxon>Oscillatoriales</taxon>
        <taxon>Oscillatoriaceae</taxon>
        <taxon>Phormidium</taxon>
        <taxon>Phormidium yuhuli</taxon>
    </lineage>
</organism>
<dbReference type="InterPro" id="IPR000620">
    <property type="entry name" value="EamA_dom"/>
</dbReference>
<feature type="transmembrane region" description="Helical" evidence="2">
    <location>
        <begin position="41"/>
        <end position="59"/>
    </location>
</feature>
<feature type="transmembrane region" description="Helical" evidence="2">
    <location>
        <begin position="6"/>
        <end position="29"/>
    </location>
</feature>
<dbReference type="Pfam" id="PF00892">
    <property type="entry name" value="EamA"/>
    <property type="match status" value="2"/>
</dbReference>
<feature type="transmembrane region" description="Helical" evidence="2">
    <location>
        <begin position="192"/>
        <end position="211"/>
    </location>
</feature>
<dbReference type="RefSeq" id="WP_252662587.1">
    <property type="nucleotide sequence ID" value="NZ_CP098611.1"/>
</dbReference>
<feature type="transmembrane region" description="Helical" evidence="2">
    <location>
        <begin position="71"/>
        <end position="94"/>
    </location>
</feature>
<feature type="domain" description="EamA" evidence="3">
    <location>
        <begin position="11"/>
        <end position="143"/>
    </location>
</feature>
<evidence type="ECO:0000313" key="4">
    <source>
        <dbReference type="EMBL" id="USR90559.1"/>
    </source>
</evidence>
<reference evidence="4" key="1">
    <citation type="submission" date="2022-06" db="EMBL/GenBank/DDBJ databases">
        <title>Genome sequence of Phormidium yuhuli AB48 isolated from an industrial photobioreactor environment.</title>
        <authorList>
            <person name="Qiu Y."/>
            <person name="Noonan A.J.C."/>
            <person name="Dofher K."/>
            <person name="Koch M."/>
            <person name="Kieft B."/>
            <person name="Lin X."/>
            <person name="Ziels R.M."/>
            <person name="Hallam S.J."/>
        </authorList>
    </citation>
    <scope>NUCLEOTIDE SEQUENCE</scope>
    <source>
        <strain evidence="4">AB48</strain>
    </source>
</reference>
<keyword evidence="5" id="KW-1185">Reference proteome</keyword>